<evidence type="ECO:0000313" key="2">
    <source>
        <dbReference type="Proteomes" id="UP001165289"/>
    </source>
</evidence>
<dbReference type="SUPFAM" id="SSF53448">
    <property type="entry name" value="Nucleotide-diphospho-sugar transferases"/>
    <property type="match status" value="1"/>
</dbReference>
<dbReference type="EMBL" id="JAKMXF010000066">
    <property type="protein sequence ID" value="KAI6659192.1"/>
    <property type="molecule type" value="Genomic_DNA"/>
</dbReference>
<dbReference type="PANTHER" id="PTHR33604">
    <property type="entry name" value="OSJNBA0004B13.7 PROTEIN"/>
    <property type="match status" value="1"/>
</dbReference>
<protein>
    <submittedName>
        <fullName evidence="1">Uncharacterized protein</fullName>
    </submittedName>
</protein>
<comment type="caution">
    <text evidence="1">The sequence shown here is derived from an EMBL/GenBank/DDBJ whole genome shotgun (WGS) entry which is preliminary data.</text>
</comment>
<dbReference type="PANTHER" id="PTHR33604:SF3">
    <property type="entry name" value="OSJNBA0004B13.7 PROTEIN"/>
    <property type="match status" value="1"/>
</dbReference>
<dbReference type="CDD" id="cd00761">
    <property type="entry name" value="Glyco_tranf_GTA_type"/>
    <property type="match status" value="1"/>
</dbReference>
<dbReference type="InterPro" id="IPR029044">
    <property type="entry name" value="Nucleotide-diphossugar_trans"/>
</dbReference>
<organism evidence="1 2">
    <name type="scientific">Oopsacas minuta</name>
    <dbReference type="NCBI Taxonomy" id="111878"/>
    <lineage>
        <taxon>Eukaryota</taxon>
        <taxon>Metazoa</taxon>
        <taxon>Porifera</taxon>
        <taxon>Hexactinellida</taxon>
        <taxon>Hexasterophora</taxon>
        <taxon>Lyssacinosida</taxon>
        <taxon>Leucopsacidae</taxon>
        <taxon>Oopsacas</taxon>
    </lineage>
</organism>
<reference evidence="1 2" key="1">
    <citation type="journal article" date="2023" name="BMC Biol.">
        <title>The compact genome of the sponge Oopsacas minuta (Hexactinellida) is lacking key metazoan core genes.</title>
        <authorList>
            <person name="Santini S."/>
            <person name="Schenkelaars Q."/>
            <person name="Jourda C."/>
            <person name="Duchesne M."/>
            <person name="Belahbib H."/>
            <person name="Rocher C."/>
            <person name="Selva M."/>
            <person name="Riesgo A."/>
            <person name="Vervoort M."/>
            <person name="Leys S.P."/>
            <person name="Kodjabachian L."/>
            <person name="Le Bivic A."/>
            <person name="Borchiellini C."/>
            <person name="Claverie J.M."/>
            <person name="Renard E."/>
        </authorList>
    </citation>
    <scope>NUCLEOTIDE SEQUENCE [LARGE SCALE GENOMIC DNA]</scope>
    <source>
        <strain evidence="1">SPO-2</strain>
    </source>
</reference>
<name>A0AAV7KD52_9METZ</name>
<evidence type="ECO:0000313" key="1">
    <source>
        <dbReference type="EMBL" id="KAI6659192.1"/>
    </source>
</evidence>
<accession>A0AAV7KD52</accession>
<dbReference type="Gene3D" id="3.90.550.10">
    <property type="entry name" value="Spore Coat Polysaccharide Biosynthesis Protein SpsA, Chain A"/>
    <property type="match status" value="1"/>
</dbReference>
<keyword evidence="2" id="KW-1185">Reference proteome</keyword>
<sequence length="462" mass="54952">MLKQLFLNAMLDIQTPFYMYTNGDILYNRKLIQTVKHIKQLMDTKLIRNKLLIIGTRSNHIMTQYVSREGDIELLARQSRVFIKDAQDYFIVTRHTINWETFPEYLVGRSGYDNAIVDFSFRNEIELIDATNTITALHQSNVKGEYLWKYHNNQEHGWNAIFWAPIIRHPSTNESRYSTEFRNGEITLFDKLTNKSIVLESFPNNWMNFNMETMLDPSHNAHPNLGPVKLTIIVLAYNRPESLKRLLSSLQRVKFGKDRIDLKVILDTDLHNSYDVDCLKVLYQYKWIHGSFNIHKHKTHQGSLNQWLKAWQPSSNRERALILEDNMIVSRHFYTAIAREFVTHQDDVTGISLEPSFITYYKNKLTPRVFFNYTNRVLNLYRNSGAFIPSTSYWRDFLKWMKKIPKDLDTEFLKHAPAYRHRFHGYYTNWYEHEISVWFSYFSEFVQPLSTVYLGFLFWSVA</sequence>
<dbReference type="Proteomes" id="UP001165289">
    <property type="component" value="Unassembled WGS sequence"/>
</dbReference>
<gene>
    <name evidence="1" type="ORF">LOD99_14866</name>
</gene>
<proteinExistence type="predicted"/>
<dbReference type="AlphaFoldDB" id="A0AAV7KD52"/>